<protein>
    <submittedName>
        <fullName evidence="1">Uncharacterized protein</fullName>
    </submittedName>
</protein>
<dbReference type="Proteomes" id="UP001215280">
    <property type="component" value="Unassembled WGS sequence"/>
</dbReference>
<accession>A0AAD7IUM6</accession>
<gene>
    <name evidence="1" type="ORF">DFH07DRAFT_961543</name>
</gene>
<evidence type="ECO:0000313" key="1">
    <source>
        <dbReference type="EMBL" id="KAJ7750131.1"/>
    </source>
</evidence>
<sequence>MLPSEMYWEIALQSDLVMLLCLTRLNKSFDGLIRPFIYRDIVVSRRAKKLVRALGDNNALVPIIVSLVFDYTGRQVHLPESEWNRALLRMCNLKHLVISQGVPLVRETVSRPPFRLTGFGARCMVIGAWAELVASQTTLEILFLEAGFVAPQMPTLPQLASLRAKPAEVARFMQSPTLVDVWLWSGSPNSGQAGLTSPEILHLGLSPSRLLTIRLGTGQLCLLLSEAPMVLSTVEHIVIDEDNDWWSFSYLLTTMPNRLQGVGAGLDTRFPRLRTLMFVSEMNPEDIGNRRIWGSQPWGLAPQRDSRLIADIGLVFARGLRPLCTAPRLRTFHFCAFDGCLTLKKWGGVDEELHVAVWEEHIIWDLEE</sequence>
<comment type="caution">
    <text evidence="1">The sequence shown here is derived from an EMBL/GenBank/DDBJ whole genome shotgun (WGS) entry which is preliminary data.</text>
</comment>
<dbReference type="EMBL" id="JARJLG010000083">
    <property type="protein sequence ID" value="KAJ7750131.1"/>
    <property type="molecule type" value="Genomic_DNA"/>
</dbReference>
<evidence type="ECO:0000313" key="2">
    <source>
        <dbReference type="Proteomes" id="UP001215280"/>
    </source>
</evidence>
<proteinExistence type="predicted"/>
<reference evidence="1" key="1">
    <citation type="submission" date="2023-03" db="EMBL/GenBank/DDBJ databases">
        <title>Massive genome expansion in bonnet fungi (Mycena s.s.) driven by repeated elements and novel gene families across ecological guilds.</title>
        <authorList>
            <consortium name="Lawrence Berkeley National Laboratory"/>
            <person name="Harder C.B."/>
            <person name="Miyauchi S."/>
            <person name="Viragh M."/>
            <person name="Kuo A."/>
            <person name="Thoen E."/>
            <person name="Andreopoulos B."/>
            <person name="Lu D."/>
            <person name="Skrede I."/>
            <person name="Drula E."/>
            <person name="Henrissat B."/>
            <person name="Morin E."/>
            <person name="Kohler A."/>
            <person name="Barry K."/>
            <person name="LaButti K."/>
            <person name="Morin E."/>
            <person name="Salamov A."/>
            <person name="Lipzen A."/>
            <person name="Mereny Z."/>
            <person name="Hegedus B."/>
            <person name="Baldrian P."/>
            <person name="Stursova M."/>
            <person name="Weitz H."/>
            <person name="Taylor A."/>
            <person name="Grigoriev I.V."/>
            <person name="Nagy L.G."/>
            <person name="Martin F."/>
            <person name="Kauserud H."/>
        </authorList>
    </citation>
    <scope>NUCLEOTIDE SEQUENCE</scope>
    <source>
        <strain evidence="1">CBHHK188m</strain>
    </source>
</reference>
<organism evidence="1 2">
    <name type="scientific">Mycena maculata</name>
    <dbReference type="NCBI Taxonomy" id="230809"/>
    <lineage>
        <taxon>Eukaryota</taxon>
        <taxon>Fungi</taxon>
        <taxon>Dikarya</taxon>
        <taxon>Basidiomycota</taxon>
        <taxon>Agaricomycotina</taxon>
        <taxon>Agaricomycetes</taxon>
        <taxon>Agaricomycetidae</taxon>
        <taxon>Agaricales</taxon>
        <taxon>Marasmiineae</taxon>
        <taxon>Mycenaceae</taxon>
        <taxon>Mycena</taxon>
    </lineage>
</organism>
<name>A0AAD7IUM6_9AGAR</name>
<keyword evidence="2" id="KW-1185">Reference proteome</keyword>
<dbReference type="AlphaFoldDB" id="A0AAD7IUM6"/>